<keyword evidence="11" id="KW-1208">Phospholipid metabolism</keyword>
<evidence type="ECO:0000259" key="14">
    <source>
        <dbReference type="PROSITE" id="PS50035"/>
    </source>
</evidence>
<evidence type="ECO:0000256" key="11">
    <source>
        <dbReference type="ARBA" id="ARBA00023264"/>
    </source>
</evidence>
<dbReference type="CDD" id="cd09110">
    <property type="entry name" value="PLDc_CLS_1"/>
    <property type="match status" value="1"/>
</dbReference>
<keyword evidence="16" id="KW-1185">Reference proteome</keyword>
<comment type="subcellular location">
    <subcellularLocation>
        <location evidence="1">Cell membrane</location>
        <topology evidence="1">Multi-pass membrane protein</topology>
    </subcellularLocation>
</comment>
<evidence type="ECO:0000256" key="2">
    <source>
        <dbReference type="ARBA" id="ARBA00022475"/>
    </source>
</evidence>
<keyword evidence="7 13" id="KW-1133">Transmembrane helix</keyword>
<evidence type="ECO:0000256" key="13">
    <source>
        <dbReference type="SAM" id="Phobius"/>
    </source>
</evidence>
<feature type="domain" description="PLD phosphodiesterase" evidence="14">
    <location>
        <begin position="219"/>
        <end position="246"/>
    </location>
</feature>
<keyword evidence="9 13" id="KW-0472">Membrane</keyword>
<protein>
    <recommendedName>
        <fullName evidence="12">Cardiolipin synthase</fullName>
        <ecNumber evidence="12">2.7.8.-</ecNumber>
    </recommendedName>
</protein>
<evidence type="ECO:0000256" key="7">
    <source>
        <dbReference type="ARBA" id="ARBA00022989"/>
    </source>
</evidence>
<dbReference type="Gene3D" id="3.30.870.10">
    <property type="entry name" value="Endonuclease Chain A"/>
    <property type="match status" value="2"/>
</dbReference>
<gene>
    <name evidence="15" type="ORF">HMPREF9193_00993</name>
</gene>
<evidence type="ECO:0000256" key="1">
    <source>
        <dbReference type="ARBA" id="ARBA00004651"/>
    </source>
</evidence>
<feature type="domain" description="PLD phosphodiesterase" evidence="14">
    <location>
        <begin position="417"/>
        <end position="444"/>
    </location>
</feature>
<dbReference type="EC" id="2.7.8.-" evidence="12"/>
<evidence type="ECO:0000256" key="6">
    <source>
        <dbReference type="ARBA" id="ARBA00022737"/>
    </source>
</evidence>
<keyword evidence="4" id="KW-0808">Transferase</keyword>
<dbReference type="Proteomes" id="UP000016649">
    <property type="component" value="Unassembled WGS sequence"/>
</dbReference>
<keyword evidence="6" id="KW-0677">Repeat</keyword>
<name>A0ABN0NZ14_TRELE</name>
<evidence type="ECO:0000256" key="5">
    <source>
        <dbReference type="ARBA" id="ARBA00022692"/>
    </source>
</evidence>
<evidence type="ECO:0000256" key="9">
    <source>
        <dbReference type="ARBA" id="ARBA00023136"/>
    </source>
</evidence>
<keyword evidence="2" id="KW-1003">Cell membrane</keyword>
<feature type="transmembrane region" description="Helical" evidence="13">
    <location>
        <begin position="6"/>
        <end position="26"/>
    </location>
</feature>
<dbReference type="PROSITE" id="PS50035">
    <property type="entry name" value="PLD"/>
    <property type="match status" value="2"/>
</dbReference>
<dbReference type="PANTHER" id="PTHR21248">
    <property type="entry name" value="CARDIOLIPIN SYNTHASE"/>
    <property type="match status" value="1"/>
</dbReference>
<dbReference type="Pfam" id="PF13091">
    <property type="entry name" value="PLDc_2"/>
    <property type="match status" value="2"/>
</dbReference>
<dbReference type="InterPro" id="IPR025202">
    <property type="entry name" value="PLD-like_dom"/>
</dbReference>
<dbReference type="RefSeq" id="WP_021687207.1">
    <property type="nucleotide sequence ID" value="NZ_KI260564.1"/>
</dbReference>
<dbReference type="SUPFAM" id="SSF56024">
    <property type="entry name" value="Phospholipase D/nuclease"/>
    <property type="match status" value="2"/>
</dbReference>
<keyword evidence="8" id="KW-0443">Lipid metabolism</keyword>
<keyword evidence="5 13" id="KW-0812">Transmembrane</keyword>
<evidence type="ECO:0000256" key="8">
    <source>
        <dbReference type="ARBA" id="ARBA00023098"/>
    </source>
</evidence>
<dbReference type="InterPro" id="IPR001736">
    <property type="entry name" value="PLipase_D/transphosphatidylase"/>
</dbReference>
<dbReference type="NCBIfam" id="TIGR04265">
    <property type="entry name" value="bac_cardiolipin"/>
    <property type="match status" value="1"/>
</dbReference>
<keyword evidence="3" id="KW-0444">Lipid biosynthesis</keyword>
<keyword evidence="10" id="KW-0594">Phospholipid biosynthesis</keyword>
<evidence type="ECO:0000313" key="16">
    <source>
        <dbReference type="Proteomes" id="UP000016649"/>
    </source>
</evidence>
<proteinExistence type="predicted"/>
<dbReference type="EMBL" id="AWVH01000026">
    <property type="protein sequence ID" value="ERJ93320.1"/>
    <property type="molecule type" value="Genomic_DNA"/>
</dbReference>
<dbReference type="CDD" id="cd09112">
    <property type="entry name" value="PLDc_CLS_2"/>
    <property type="match status" value="1"/>
</dbReference>
<feature type="transmembrane region" description="Helical" evidence="13">
    <location>
        <begin position="35"/>
        <end position="55"/>
    </location>
</feature>
<reference evidence="15 16" key="1">
    <citation type="submission" date="2013-08" db="EMBL/GenBank/DDBJ databases">
        <authorList>
            <person name="Weinstock G."/>
            <person name="Sodergren E."/>
            <person name="Wylie T."/>
            <person name="Fulton L."/>
            <person name="Fulton R."/>
            <person name="Fronick C."/>
            <person name="O'Laughlin M."/>
            <person name="Godfrey J."/>
            <person name="Miner T."/>
            <person name="Herter B."/>
            <person name="Appelbaum E."/>
            <person name="Cordes M."/>
            <person name="Lek S."/>
            <person name="Wollam A."/>
            <person name="Pepin K.H."/>
            <person name="Palsikar V.B."/>
            <person name="Mitreva M."/>
            <person name="Wilson R.K."/>
        </authorList>
    </citation>
    <scope>NUCLEOTIDE SEQUENCE [LARGE SCALE GENOMIC DNA]</scope>
    <source>
        <strain evidence="15 16">ATCC 700332</strain>
    </source>
</reference>
<accession>A0ABN0NZ14</accession>
<sequence length="504" mass="57827">MENFWSVFIGILTIINYTFIVFVLFFEKRDSGRRFAWILTFSFLPGIGIVLYFLFSGHFFTKTRKMGIAKKYIKDETAQLMQAQQSFFASQSGTLPNTVMNEYSSLIHLNLVYGNSPVTFAETAQLFTSGKEKFTALFRDIERATTFIYLQYFIIHNDQTGQKLLDLLCKKAQEGLEIRLLYDDMGSFTTPRSFFSQLDKAGGMSLPFFAIKTGSPWSLNFRNHRKIVVIDGTIAYTGGFNIGDEYADLGKVHWRDTHLRLTGSCVLSLLSSFVIDWYAVASGKKKFSVKSWPSPSVMQKKINSANAHILKELKTDVPSALSRIPTQVISSGPDNLAQTEIKDAMIRMIMSAKKSIFIQTPYFTPDAAFFSAVKIAANSGIDVRIMVPGEWDKFYVRAAAFAFMREMLPFGVRFYRYPGFIHAKAIIIDDKILTIGSCNIDCRSFELHYETNVVFYDEFFTQKYAYLFAEDQQKCSEYKLSWFNEQSIIQRAWWSFCRLFSPFM</sequence>
<comment type="caution">
    <text evidence="15">The sequence shown here is derived from an EMBL/GenBank/DDBJ whole genome shotgun (WGS) entry which is preliminary data.</text>
</comment>
<dbReference type="InterPro" id="IPR022924">
    <property type="entry name" value="Cardiolipin_synthase"/>
</dbReference>
<evidence type="ECO:0000256" key="10">
    <source>
        <dbReference type="ARBA" id="ARBA00023209"/>
    </source>
</evidence>
<organism evidence="15 16">
    <name type="scientific">Treponema lecithinolyticum ATCC 700332</name>
    <dbReference type="NCBI Taxonomy" id="1321815"/>
    <lineage>
        <taxon>Bacteria</taxon>
        <taxon>Pseudomonadati</taxon>
        <taxon>Spirochaetota</taxon>
        <taxon>Spirochaetia</taxon>
        <taxon>Spirochaetales</taxon>
        <taxon>Treponemataceae</taxon>
        <taxon>Treponema</taxon>
    </lineage>
</organism>
<evidence type="ECO:0000256" key="4">
    <source>
        <dbReference type="ARBA" id="ARBA00022679"/>
    </source>
</evidence>
<evidence type="ECO:0000313" key="15">
    <source>
        <dbReference type="EMBL" id="ERJ93320.1"/>
    </source>
</evidence>
<dbReference type="PANTHER" id="PTHR21248:SF22">
    <property type="entry name" value="PHOSPHOLIPASE D"/>
    <property type="match status" value="1"/>
</dbReference>
<dbReference type="Pfam" id="PF13396">
    <property type="entry name" value="PLDc_N"/>
    <property type="match status" value="1"/>
</dbReference>
<dbReference type="SMART" id="SM00155">
    <property type="entry name" value="PLDc"/>
    <property type="match status" value="2"/>
</dbReference>
<evidence type="ECO:0000256" key="12">
    <source>
        <dbReference type="NCBIfam" id="TIGR04265"/>
    </source>
</evidence>
<dbReference type="InterPro" id="IPR027379">
    <property type="entry name" value="CLS_N"/>
</dbReference>
<evidence type="ECO:0000256" key="3">
    <source>
        <dbReference type="ARBA" id="ARBA00022516"/>
    </source>
</evidence>